<keyword evidence="14" id="KW-1185">Reference proteome</keyword>
<evidence type="ECO:0000256" key="7">
    <source>
        <dbReference type="ARBA" id="ARBA00023187"/>
    </source>
</evidence>
<feature type="zinc finger region" description="C3H1-type" evidence="11">
    <location>
        <begin position="51"/>
        <end position="79"/>
    </location>
</feature>
<dbReference type="SUPFAM" id="SSF90229">
    <property type="entry name" value="CCCH zinc finger"/>
    <property type="match status" value="1"/>
</dbReference>
<reference evidence="15" key="1">
    <citation type="submission" date="2025-08" db="UniProtKB">
        <authorList>
            <consortium name="RefSeq"/>
        </authorList>
    </citation>
    <scope>IDENTIFICATION</scope>
    <source>
        <tissue evidence="15">Thorax and Abdomen</tissue>
    </source>
</reference>
<keyword evidence="7" id="KW-0508">mRNA splicing</keyword>
<evidence type="ECO:0000256" key="4">
    <source>
        <dbReference type="ARBA" id="ARBA00022728"/>
    </source>
</evidence>
<keyword evidence="3 11" id="KW-0479">Metal-binding</keyword>
<dbReference type="PROSITE" id="PS50103">
    <property type="entry name" value="ZF_C3H1"/>
    <property type="match status" value="1"/>
</dbReference>
<evidence type="ECO:0000256" key="10">
    <source>
        <dbReference type="ARBA" id="ARBA00076547"/>
    </source>
</evidence>
<dbReference type="SMART" id="SM00451">
    <property type="entry name" value="ZnF_U1"/>
    <property type="match status" value="1"/>
</dbReference>
<keyword evidence="4" id="KW-0747">Spliceosome</keyword>
<dbReference type="InterPro" id="IPR013085">
    <property type="entry name" value="U1-CZ_Znf_C2H2"/>
</dbReference>
<feature type="domain" description="C3H1-type" evidence="12">
    <location>
        <begin position="51"/>
        <end position="79"/>
    </location>
</feature>
<dbReference type="OrthoDB" id="2417221at2759"/>
<evidence type="ECO:0000256" key="11">
    <source>
        <dbReference type="PROSITE-ProRule" id="PRU00723"/>
    </source>
</evidence>
<proteinExistence type="predicted"/>
<dbReference type="SUPFAM" id="SSF57667">
    <property type="entry name" value="beta-beta-alpha zinc fingers"/>
    <property type="match status" value="1"/>
</dbReference>
<evidence type="ECO:0000256" key="8">
    <source>
        <dbReference type="ARBA" id="ARBA00023242"/>
    </source>
</evidence>
<dbReference type="Pfam" id="PF06220">
    <property type="entry name" value="zf-U1"/>
    <property type="match status" value="1"/>
</dbReference>
<evidence type="ECO:0000313" key="15">
    <source>
        <dbReference type="RefSeq" id="XP_015518150.1"/>
    </source>
</evidence>
<dbReference type="GO" id="GO:0003676">
    <property type="term" value="F:nucleic acid binding"/>
    <property type="evidence" value="ECO:0007669"/>
    <property type="project" value="InterPro"/>
</dbReference>
<sequence length="166" mass="19233">MGRRYYCDYCDRSFKDDPEARKKHLSSIQHSRNRTEHYDRFKDAAVILKEESAKTPCKRFITQGDCAFGSGCRFSHYTPHMMWELEQHVLARERQSLQGVDLPPLASEAIDELLEGGTEAGDQVRRSFVPRWNYPVELQSFSNLPPSLWPITPDSITDTNFGKWGF</sequence>
<dbReference type="InterPro" id="IPR036855">
    <property type="entry name" value="Znf_CCCH_sf"/>
</dbReference>
<dbReference type="KEGG" id="nlo:107223087"/>
<dbReference type="PANTHER" id="PTHR16465:SF0">
    <property type="entry name" value="ZINC FINGER MATRIN-TYPE PROTEIN 5"/>
    <property type="match status" value="1"/>
</dbReference>
<dbReference type="InterPro" id="IPR000690">
    <property type="entry name" value="Matrin/U1-C_Znf_C2H2"/>
</dbReference>
<evidence type="ECO:0000256" key="9">
    <source>
        <dbReference type="ARBA" id="ARBA00067764"/>
    </source>
</evidence>
<dbReference type="FunFam" id="3.30.160.60:FF:000741">
    <property type="entry name" value="Zinc finger matrin-type protein 5"/>
    <property type="match status" value="1"/>
</dbReference>
<dbReference type="InParanoid" id="A0A6J0BUM4"/>
<gene>
    <name evidence="15" type="primary">LOC107223087</name>
</gene>
<comment type="subcellular location">
    <subcellularLocation>
        <location evidence="1">Nucleus</location>
    </subcellularLocation>
</comment>
<keyword evidence="8" id="KW-0539">Nucleus</keyword>
<protein>
    <recommendedName>
        <fullName evidence="9">Zinc finger matrin-type protein 5</fullName>
    </recommendedName>
    <alternativeName>
        <fullName evidence="10">U11/U12 small nuclear ribonucleoprotein 20 kDa protein</fullName>
    </alternativeName>
</protein>
<dbReference type="GO" id="GO:0006397">
    <property type="term" value="P:mRNA processing"/>
    <property type="evidence" value="ECO:0007669"/>
    <property type="project" value="UniProtKB-KW"/>
</dbReference>
<dbReference type="FunCoup" id="A0A6J0BUM4">
    <property type="interactions" value="269"/>
</dbReference>
<evidence type="ECO:0000256" key="2">
    <source>
        <dbReference type="ARBA" id="ARBA00022664"/>
    </source>
</evidence>
<dbReference type="InterPro" id="IPR003604">
    <property type="entry name" value="Matrin/U1-like-C_Znf_C2H2"/>
</dbReference>
<name>A0A6J0BUM4_NEOLC</name>
<dbReference type="RefSeq" id="XP_015518150.1">
    <property type="nucleotide sequence ID" value="XM_015662664.2"/>
</dbReference>
<dbReference type="Gene3D" id="3.30.160.60">
    <property type="entry name" value="Classic Zinc Finger"/>
    <property type="match status" value="1"/>
</dbReference>
<dbReference type="GO" id="GO:0008380">
    <property type="term" value="P:RNA splicing"/>
    <property type="evidence" value="ECO:0007669"/>
    <property type="project" value="UniProtKB-KW"/>
</dbReference>
<keyword evidence="5 11" id="KW-0863">Zinc-finger</keyword>
<evidence type="ECO:0000313" key="14">
    <source>
        <dbReference type="Proteomes" id="UP000829291"/>
    </source>
</evidence>
<dbReference type="InterPro" id="IPR036236">
    <property type="entry name" value="Znf_C2H2_sf"/>
</dbReference>
<accession>A0A6J0BUM4</accession>
<keyword evidence="6 11" id="KW-0862">Zinc</keyword>
<evidence type="ECO:0000256" key="5">
    <source>
        <dbReference type="ARBA" id="ARBA00022771"/>
    </source>
</evidence>
<dbReference type="GO" id="GO:0008270">
    <property type="term" value="F:zinc ion binding"/>
    <property type="evidence" value="ECO:0007669"/>
    <property type="project" value="UniProtKB-KW"/>
</dbReference>
<dbReference type="InterPro" id="IPR000571">
    <property type="entry name" value="Znf_CCCH"/>
</dbReference>
<dbReference type="AlphaFoldDB" id="A0A6J0BUM4"/>
<evidence type="ECO:0000259" key="12">
    <source>
        <dbReference type="PROSITE" id="PS50103"/>
    </source>
</evidence>
<evidence type="ECO:0000256" key="1">
    <source>
        <dbReference type="ARBA" id="ARBA00004123"/>
    </source>
</evidence>
<organism evidence="15">
    <name type="scientific">Neodiprion lecontei</name>
    <name type="common">Redheaded pine sawfly</name>
    <dbReference type="NCBI Taxonomy" id="441921"/>
    <lineage>
        <taxon>Eukaryota</taxon>
        <taxon>Metazoa</taxon>
        <taxon>Ecdysozoa</taxon>
        <taxon>Arthropoda</taxon>
        <taxon>Hexapoda</taxon>
        <taxon>Insecta</taxon>
        <taxon>Pterygota</taxon>
        <taxon>Neoptera</taxon>
        <taxon>Endopterygota</taxon>
        <taxon>Hymenoptera</taxon>
        <taxon>Tenthredinoidea</taxon>
        <taxon>Diprionidae</taxon>
        <taxon>Diprioninae</taxon>
        <taxon>Neodiprion</taxon>
    </lineage>
</organism>
<dbReference type="Proteomes" id="UP000829291">
    <property type="component" value="Chromosome 7"/>
</dbReference>
<evidence type="ECO:0000256" key="3">
    <source>
        <dbReference type="ARBA" id="ARBA00022723"/>
    </source>
</evidence>
<dbReference type="PROSITE" id="PS50171">
    <property type="entry name" value="ZF_MATRIN"/>
    <property type="match status" value="1"/>
</dbReference>
<evidence type="ECO:0000256" key="6">
    <source>
        <dbReference type="ARBA" id="ARBA00022833"/>
    </source>
</evidence>
<evidence type="ECO:0000259" key="13">
    <source>
        <dbReference type="PROSITE" id="PS50171"/>
    </source>
</evidence>
<dbReference type="GO" id="GO:0005689">
    <property type="term" value="C:U12-type spliceosomal complex"/>
    <property type="evidence" value="ECO:0007669"/>
    <property type="project" value="TreeGrafter"/>
</dbReference>
<keyword evidence="2" id="KW-0507">mRNA processing</keyword>
<dbReference type="GeneID" id="107223087"/>
<feature type="domain" description="Matrin-type" evidence="13">
    <location>
        <begin position="5"/>
        <end position="36"/>
    </location>
</feature>
<dbReference type="Gene3D" id="4.10.1000.10">
    <property type="entry name" value="Zinc finger, CCCH-type"/>
    <property type="match status" value="1"/>
</dbReference>
<dbReference type="PANTHER" id="PTHR16465">
    <property type="entry name" value="NUCLEASE-RELATED"/>
    <property type="match status" value="1"/>
</dbReference>